<dbReference type="Pfam" id="PF15321">
    <property type="entry name" value="ATAD4"/>
    <property type="match status" value="1"/>
</dbReference>
<comment type="similarity">
    <text evidence="1">Belongs to the PRR15 family.</text>
</comment>
<feature type="compositionally biased region" description="Polar residues" evidence="2">
    <location>
        <begin position="33"/>
        <end position="47"/>
    </location>
</feature>
<evidence type="ECO:0000256" key="2">
    <source>
        <dbReference type="SAM" id="MobiDB-lite"/>
    </source>
</evidence>
<feature type="compositionally biased region" description="Basic residues" evidence="2">
    <location>
        <begin position="471"/>
        <end position="480"/>
    </location>
</feature>
<feature type="compositionally biased region" description="Basic and acidic residues" evidence="2">
    <location>
        <begin position="491"/>
        <end position="502"/>
    </location>
</feature>
<feature type="region of interest" description="Disordered" evidence="2">
    <location>
        <begin position="471"/>
        <end position="518"/>
    </location>
</feature>
<keyword evidence="4" id="KW-1185">Reference proteome</keyword>
<feature type="region of interest" description="Disordered" evidence="2">
    <location>
        <begin position="28"/>
        <end position="51"/>
    </location>
</feature>
<dbReference type="EMBL" id="VCAZ01000020">
    <property type="protein sequence ID" value="TSK77118.1"/>
    <property type="molecule type" value="Genomic_DNA"/>
</dbReference>
<dbReference type="Proteomes" id="UP000319801">
    <property type="component" value="Unassembled WGS sequence"/>
</dbReference>
<evidence type="ECO:0000313" key="4">
    <source>
        <dbReference type="Proteomes" id="UP000319801"/>
    </source>
</evidence>
<comment type="caution">
    <text evidence="3">The sequence shown here is derived from an EMBL/GenBank/DDBJ whole genome shotgun (WGS) entry which is preliminary data.</text>
</comment>
<dbReference type="OrthoDB" id="1902038at2759"/>
<evidence type="ECO:0000256" key="1">
    <source>
        <dbReference type="ARBA" id="ARBA00010096"/>
    </source>
</evidence>
<evidence type="ECO:0000313" key="3">
    <source>
        <dbReference type="EMBL" id="TSK77118.1"/>
    </source>
</evidence>
<dbReference type="InterPro" id="IPR028237">
    <property type="entry name" value="PRR15"/>
</dbReference>
<sequence>MATAEPAPAWWKLTFRRKKKSEAKELYEVPAEYSNNAETAPGTSSTDGMADDSQFNARLERIVDKTATKGRHVKVSHSGRFKEKKRIRLERQNPASGKLKPRISNKERFHCVNPEINLSLYPALKEWLPFNHEYHVCDYKTIRQTQDHIDFSATLRMSISTIEEVQQWVKDSTITWRIDRTRPPKGQRVIFKVDYRCHHNTKPRNTMEPSGRRTKNTNCPAKMSITLHRPQGSNGRQCRSTDPHMPAFPTLVHVTNEHNHNLHVPDALRYKDVGPEAIQKLKKLFEAGHSPSTALDVLKYDLQLELGEDYAYASADRSICPDIQFCYRLYHQVSKSLREASPSSSILPSQDDLQTPTWVADPTGQTCIMEHEIVTTEISEEDNPTDKLKSCLSDLCDIIEKQPSVWSATQDFIKGIERVQHNPVKLASAMHAFGRYSCLLMKKRAKTMRRGLQCAGLAITGQSVAVTRRKPKLGGRRRLTVGRQSNTASGPDHEYSQPEKRQRFLGPHGFSHGMTKSK</sequence>
<dbReference type="PANTHER" id="PTHR35385:SF2">
    <property type="entry name" value="PROTEIN B, PUTATIVE-RELATED"/>
    <property type="match status" value="1"/>
</dbReference>
<reference evidence="3 4" key="1">
    <citation type="journal article" date="2019" name="Genome Biol. Evol.">
        <title>Whole-Genome Sequencing of the Giant Devil Catfish, Bagarius yarrelli.</title>
        <authorList>
            <person name="Jiang W."/>
            <person name="Lv Y."/>
            <person name="Cheng L."/>
            <person name="Yang K."/>
            <person name="Chao B."/>
            <person name="Wang X."/>
            <person name="Li Y."/>
            <person name="Pan X."/>
            <person name="You X."/>
            <person name="Zhang Y."/>
            <person name="Yang J."/>
            <person name="Li J."/>
            <person name="Zhang X."/>
            <person name="Liu S."/>
            <person name="Sun C."/>
            <person name="Yang J."/>
            <person name="Shi Q."/>
        </authorList>
    </citation>
    <scope>NUCLEOTIDE SEQUENCE [LARGE SCALE GENOMIC DNA]</scope>
    <source>
        <strain evidence="3">JWS20170419001</strain>
        <tissue evidence="3">Muscle</tissue>
    </source>
</reference>
<accession>A0A556TV42</accession>
<protein>
    <submittedName>
        <fullName evidence="3">Proline-rich protein 15-like protein A</fullName>
    </submittedName>
</protein>
<dbReference type="AlphaFoldDB" id="A0A556TV42"/>
<name>A0A556TV42_BAGYA</name>
<proteinExistence type="inferred from homology"/>
<dbReference type="PANTHER" id="PTHR35385">
    <property type="entry name" value="PROTEIN B, PUTATIVE-RELATED-RELATED"/>
    <property type="match status" value="1"/>
</dbReference>
<gene>
    <name evidence="3" type="ORF">Baya_5529</name>
</gene>
<organism evidence="3 4">
    <name type="scientific">Bagarius yarrelli</name>
    <name type="common">Goonch</name>
    <name type="synonym">Bagrus yarrelli</name>
    <dbReference type="NCBI Taxonomy" id="175774"/>
    <lineage>
        <taxon>Eukaryota</taxon>
        <taxon>Metazoa</taxon>
        <taxon>Chordata</taxon>
        <taxon>Craniata</taxon>
        <taxon>Vertebrata</taxon>
        <taxon>Euteleostomi</taxon>
        <taxon>Actinopterygii</taxon>
        <taxon>Neopterygii</taxon>
        <taxon>Teleostei</taxon>
        <taxon>Ostariophysi</taxon>
        <taxon>Siluriformes</taxon>
        <taxon>Sisoridae</taxon>
        <taxon>Sisorinae</taxon>
        <taxon>Bagarius</taxon>
    </lineage>
</organism>